<proteinExistence type="predicted"/>
<evidence type="ECO:0000313" key="2">
    <source>
        <dbReference type="EMBL" id="THF74447.1"/>
    </source>
</evidence>
<keyword evidence="3" id="KW-1185">Reference proteome</keyword>
<dbReference type="GO" id="GO:0016747">
    <property type="term" value="F:acyltransferase activity, transferring groups other than amino-acyl groups"/>
    <property type="evidence" value="ECO:0007669"/>
    <property type="project" value="InterPro"/>
</dbReference>
<dbReference type="EMBL" id="SSNT01000037">
    <property type="protein sequence ID" value="THF74447.1"/>
    <property type="molecule type" value="Genomic_DNA"/>
</dbReference>
<dbReference type="InterPro" id="IPR016181">
    <property type="entry name" value="Acyl_CoA_acyltransferase"/>
</dbReference>
<dbReference type="OrthoDB" id="9798081at2"/>
<organism evidence="2 3">
    <name type="scientific">Metabacillus sediminilitoris</name>
    <dbReference type="NCBI Taxonomy" id="2567941"/>
    <lineage>
        <taxon>Bacteria</taxon>
        <taxon>Bacillati</taxon>
        <taxon>Bacillota</taxon>
        <taxon>Bacilli</taxon>
        <taxon>Bacillales</taxon>
        <taxon>Bacillaceae</taxon>
        <taxon>Metabacillus</taxon>
    </lineage>
</organism>
<evidence type="ECO:0000313" key="3">
    <source>
        <dbReference type="Proteomes" id="UP000310334"/>
    </source>
</evidence>
<dbReference type="Pfam" id="PF13302">
    <property type="entry name" value="Acetyltransf_3"/>
    <property type="match status" value="1"/>
</dbReference>
<dbReference type="InterPro" id="IPR000182">
    <property type="entry name" value="GNAT_dom"/>
</dbReference>
<gene>
    <name evidence="2" type="ORF">E6W99_25355</name>
</gene>
<protein>
    <submittedName>
        <fullName evidence="2">GNAT family N-acetyltransferase</fullName>
    </submittedName>
</protein>
<sequence length="46" mass="5262">MIGTVTLRLENSQKRAELAYWFGVPFWGKGYASETLKRQLNSGLMI</sequence>
<reference evidence="2 3" key="1">
    <citation type="submission" date="2019-04" db="EMBL/GenBank/DDBJ databases">
        <title>Bacillus sediminilitoris sp. nov., isolated from a tidal flat sediment on the East China Sea.</title>
        <authorList>
            <person name="Wei Y."/>
            <person name="Mao H."/>
            <person name="Fang J."/>
        </authorList>
    </citation>
    <scope>NUCLEOTIDE SEQUENCE [LARGE SCALE GENOMIC DNA]</scope>
    <source>
        <strain evidence="2 3">DSL-17</strain>
    </source>
</reference>
<keyword evidence="2" id="KW-0808">Transferase</keyword>
<dbReference type="Gene3D" id="3.40.630.30">
    <property type="match status" value="1"/>
</dbReference>
<dbReference type="SUPFAM" id="SSF55729">
    <property type="entry name" value="Acyl-CoA N-acyltransferases (Nat)"/>
    <property type="match status" value="1"/>
</dbReference>
<dbReference type="Proteomes" id="UP000310334">
    <property type="component" value="Unassembled WGS sequence"/>
</dbReference>
<feature type="domain" description="N-acetyltransferase" evidence="1">
    <location>
        <begin position="2"/>
        <end position="40"/>
    </location>
</feature>
<dbReference type="AlphaFoldDB" id="A0A4S4BIK0"/>
<accession>A0A4S4BIK0</accession>
<comment type="caution">
    <text evidence="2">The sequence shown here is derived from an EMBL/GenBank/DDBJ whole genome shotgun (WGS) entry which is preliminary data.</text>
</comment>
<name>A0A4S4BIK0_9BACI</name>
<evidence type="ECO:0000259" key="1">
    <source>
        <dbReference type="Pfam" id="PF13302"/>
    </source>
</evidence>